<dbReference type="Proteomes" id="UP000034078">
    <property type="component" value="Unassembled WGS sequence"/>
</dbReference>
<name>A0A837IIH5_9BACT</name>
<dbReference type="EMBL" id="LCKO01000006">
    <property type="protein sequence ID" value="KKU00248.1"/>
    <property type="molecule type" value="Genomic_DNA"/>
</dbReference>
<dbReference type="GO" id="GO:0006487">
    <property type="term" value="P:protein N-linked glycosylation"/>
    <property type="evidence" value="ECO:0007669"/>
    <property type="project" value="TreeGrafter"/>
</dbReference>
<evidence type="ECO:0000259" key="1">
    <source>
        <dbReference type="Pfam" id="PF00535"/>
    </source>
</evidence>
<evidence type="ECO:0000313" key="2">
    <source>
        <dbReference type="EMBL" id="KKU00248.1"/>
    </source>
</evidence>
<dbReference type="GO" id="GO:0016740">
    <property type="term" value="F:transferase activity"/>
    <property type="evidence" value="ECO:0007669"/>
    <property type="project" value="UniProtKB-KW"/>
</dbReference>
<organism evidence="2 3">
    <name type="scientific">Candidatus Collierbacteria bacterium GW2011_GWB2_45_17</name>
    <dbReference type="NCBI Taxonomy" id="1618388"/>
    <lineage>
        <taxon>Bacteria</taxon>
        <taxon>Candidatus Collieribacteriota</taxon>
    </lineage>
</organism>
<reference evidence="2 3" key="1">
    <citation type="journal article" date="2015" name="Nature">
        <title>rRNA introns, odd ribosomes, and small enigmatic genomes across a large radiation of phyla.</title>
        <authorList>
            <person name="Brown C.T."/>
            <person name="Hug L.A."/>
            <person name="Thomas B.C."/>
            <person name="Sharon I."/>
            <person name="Castelle C.J."/>
            <person name="Singh A."/>
            <person name="Wilkins M.J."/>
            <person name="Williams K.H."/>
            <person name="Banfield J.F."/>
        </authorList>
    </citation>
    <scope>NUCLEOTIDE SEQUENCE [LARGE SCALE GENOMIC DNA]</scope>
</reference>
<gene>
    <name evidence="2" type="ORF">UX01_C0006G0042</name>
</gene>
<keyword evidence="2" id="KW-0808">Transferase</keyword>
<sequence length="252" mass="28733">MTPKLSIILSNYNEHANLKRGVLDEMNSFLSTVRFDWEVIINDDGSTDGGDVIIKNFVKTHSNFRLIRGQHGGKAAGIWNGIQVAKGEIVLYTDMDQSTPLKEIEKLLPWFDRGFDVVFGSRGKMRKNFPLLRQIASWTFRSIRGAMLLHDVIDTQCGFKAMKLTAAKRIFPILSVLTKKVASKGWTVSAFDVELLFLAEKFGYKLKEVDVTWKDEDTSNSKQRGFVFESIDMLMQIIQVKKNDIQGKYDQK</sequence>
<proteinExistence type="predicted"/>
<dbReference type="SUPFAM" id="SSF53448">
    <property type="entry name" value="Nucleotide-diphospho-sugar transferases"/>
    <property type="match status" value="1"/>
</dbReference>
<dbReference type="InterPro" id="IPR001173">
    <property type="entry name" value="Glyco_trans_2-like"/>
</dbReference>
<dbReference type="PANTHER" id="PTHR10859:SF91">
    <property type="entry name" value="DOLICHYL-PHOSPHATE BETA-GLUCOSYLTRANSFERASE"/>
    <property type="match status" value="1"/>
</dbReference>
<dbReference type="Gene3D" id="3.90.550.10">
    <property type="entry name" value="Spore Coat Polysaccharide Biosynthesis Protein SpsA, Chain A"/>
    <property type="match status" value="1"/>
</dbReference>
<evidence type="ECO:0000313" key="3">
    <source>
        <dbReference type="Proteomes" id="UP000034078"/>
    </source>
</evidence>
<dbReference type="Pfam" id="PF00535">
    <property type="entry name" value="Glycos_transf_2"/>
    <property type="match status" value="1"/>
</dbReference>
<protein>
    <submittedName>
        <fullName evidence="2">Glycosyl transferase family 2</fullName>
    </submittedName>
</protein>
<dbReference type="AlphaFoldDB" id="A0A837IIH5"/>
<feature type="domain" description="Glycosyltransferase 2-like" evidence="1">
    <location>
        <begin position="6"/>
        <end position="171"/>
    </location>
</feature>
<dbReference type="PANTHER" id="PTHR10859">
    <property type="entry name" value="GLYCOSYL TRANSFERASE"/>
    <property type="match status" value="1"/>
</dbReference>
<accession>A0A837IIH5</accession>
<dbReference type="InterPro" id="IPR029044">
    <property type="entry name" value="Nucleotide-diphossugar_trans"/>
</dbReference>
<comment type="caution">
    <text evidence="2">The sequence shown here is derived from an EMBL/GenBank/DDBJ whole genome shotgun (WGS) entry which is preliminary data.</text>
</comment>